<evidence type="ECO:0000259" key="2">
    <source>
        <dbReference type="Pfam" id="PF13568"/>
    </source>
</evidence>
<reference evidence="3 4" key="1">
    <citation type="submission" date="2017-04" db="EMBL/GenBank/DDBJ databases">
        <authorList>
            <person name="Afonso C.L."/>
            <person name="Miller P.J."/>
            <person name="Scott M.A."/>
            <person name="Spackman E."/>
            <person name="Goraichik I."/>
            <person name="Dimitrov K.M."/>
            <person name="Suarez D.L."/>
            <person name="Swayne D.E."/>
        </authorList>
    </citation>
    <scope>NUCLEOTIDE SEQUENCE [LARGE SCALE GENOMIC DNA]</scope>
    <source>
        <strain evidence="3 4">DSM 22418</strain>
    </source>
</reference>
<evidence type="ECO:0000313" key="4">
    <source>
        <dbReference type="Proteomes" id="UP000192980"/>
    </source>
</evidence>
<organism evidence="3 4">
    <name type="scientific">Sphingobacterium psychroaquaticum</name>
    <dbReference type="NCBI Taxonomy" id="561061"/>
    <lineage>
        <taxon>Bacteria</taxon>
        <taxon>Pseudomonadati</taxon>
        <taxon>Bacteroidota</taxon>
        <taxon>Sphingobacteriia</taxon>
        <taxon>Sphingobacteriales</taxon>
        <taxon>Sphingobacteriaceae</taxon>
        <taxon>Sphingobacterium</taxon>
    </lineage>
</organism>
<evidence type="ECO:0000313" key="3">
    <source>
        <dbReference type="EMBL" id="SMG43717.1"/>
    </source>
</evidence>
<feature type="domain" description="Outer membrane protein beta-barrel" evidence="2">
    <location>
        <begin position="19"/>
        <end position="183"/>
    </location>
</feature>
<dbReference type="EMBL" id="FXAU01000006">
    <property type="protein sequence ID" value="SMG43717.1"/>
    <property type="molecule type" value="Genomic_DNA"/>
</dbReference>
<sequence length="205" mass="21656">MKKTLLTLGAAFILAAGAQAQTSWGLKAGVNLPKLSFSGNGVSMSTKSSTNFYVTGYADLPVASNFSIQPGLSLQGKGGKFSDDKLDKDFETKTDLMYLEVPVNAVYYIPAGSGNVFIGAGPYAGIGLSGKYKVGDVKTDVEWGSGTDKDLKRFDFGINTMLGYKLANGFLINAGYGFGLIDIAAENSFGKTKNNVLSFGIGFQF</sequence>
<dbReference type="AlphaFoldDB" id="A0A1X7KQA5"/>
<evidence type="ECO:0000256" key="1">
    <source>
        <dbReference type="SAM" id="SignalP"/>
    </source>
</evidence>
<proteinExistence type="predicted"/>
<dbReference type="Pfam" id="PF13568">
    <property type="entry name" value="OMP_b-brl_2"/>
    <property type="match status" value="1"/>
</dbReference>
<dbReference type="RefSeq" id="WP_085473946.1">
    <property type="nucleotide sequence ID" value="NZ_FXAU01000006.1"/>
</dbReference>
<feature type="signal peptide" evidence="1">
    <location>
        <begin position="1"/>
        <end position="20"/>
    </location>
</feature>
<keyword evidence="4" id="KW-1185">Reference proteome</keyword>
<dbReference type="Proteomes" id="UP000192980">
    <property type="component" value="Unassembled WGS sequence"/>
</dbReference>
<dbReference type="InterPro" id="IPR025665">
    <property type="entry name" value="Beta-barrel_OMP_2"/>
</dbReference>
<protein>
    <submittedName>
        <fullName evidence="3">Outer membrane protein beta-barrel domain-containing protein</fullName>
    </submittedName>
</protein>
<feature type="chain" id="PRO_5012033089" evidence="1">
    <location>
        <begin position="21"/>
        <end position="205"/>
    </location>
</feature>
<gene>
    <name evidence="3" type="ORF">SAMN05660862_3112</name>
</gene>
<name>A0A1X7KQA5_9SPHI</name>
<keyword evidence="1" id="KW-0732">Signal</keyword>
<dbReference type="STRING" id="561061.SAMN05660862_3112"/>
<dbReference type="OrthoDB" id="1150878at2"/>
<accession>A0A1X7KQA5</accession>